<name>A0A8T0V4F1_PANVG</name>
<dbReference type="InterPro" id="IPR057733">
    <property type="entry name" value="UBE2O-like_SH3-B"/>
</dbReference>
<evidence type="ECO:0000313" key="5">
    <source>
        <dbReference type="EMBL" id="KAG2630110.1"/>
    </source>
</evidence>
<feature type="region of interest" description="Disordered" evidence="3">
    <location>
        <begin position="591"/>
        <end position="627"/>
    </location>
</feature>
<dbReference type="PANTHER" id="PTHR46116">
    <property type="entry name" value="(E3-INDEPENDENT) E2 UBIQUITIN-CONJUGATING ENZYME"/>
    <property type="match status" value="1"/>
</dbReference>
<evidence type="ECO:0000259" key="4">
    <source>
        <dbReference type="PROSITE" id="PS50127"/>
    </source>
</evidence>
<organism evidence="5 6">
    <name type="scientific">Panicum virgatum</name>
    <name type="common">Blackwell switchgrass</name>
    <dbReference type="NCBI Taxonomy" id="38727"/>
    <lineage>
        <taxon>Eukaryota</taxon>
        <taxon>Viridiplantae</taxon>
        <taxon>Streptophyta</taxon>
        <taxon>Embryophyta</taxon>
        <taxon>Tracheophyta</taxon>
        <taxon>Spermatophyta</taxon>
        <taxon>Magnoliopsida</taxon>
        <taxon>Liliopsida</taxon>
        <taxon>Poales</taxon>
        <taxon>Poaceae</taxon>
        <taxon>PACMAD clade</taxon>
        <taxon>Panicoideae</taxon>
        <taxon>Panicodae</taxon>
        <taxon>Paniceae</taxon>
        <taxon>Panicinae</taxon>
        <taxon>Panicum</taxon>
        <taxon>Panicum sect. Hiantes</taxon>
    </lineage>
</organism>
<feature type="domain" description="UBC core" evidence="4">
    <location>
        <begin position="664"/>
        <end position="825"/>
    </location>
</feature>
<evidence type="ECO:0000256" key="1">
    <source>
        <dbReference type="ARBA" id="ARBA00022679"/>
    </source>
</evidence>
<evidence type="ECO:0000256" key="3">
    <source>
        <dbReference type="SAM" id="MobiDB-lite"/>
    </source>
</evidence>
<dbReference type="InterPro" id="IPR057735">
    <property type="entry name" value="UBE2O-like_tSH3-B"/>
</dbReference>
<keyword evidence="6" id="KW-1185">Reference proteome</keyword>
<dbReference type="AlphaFoldDB" id="A0A8T0V4F1"/>
<protein>
    <recommendedName>
        <fullName evidence="4">UBC core domain-containing protein</fullName>
    </recommendedName>
</protein>
<gene>
    <name evidence="5" type="ORF">PVAP13_3KG493800</name>
</gene>
<evidence type="ECO:0000256" key="2">
    <source>
        <dbReference type="ARBA" id="ARBA00022786"/>
    </source>
</evidence>
<keyword evidence="2" id="KW-0833">Ubl conjugation pathway</keyword>
<comment type="caution">
    <text evidence="5">The sequence shown here is derived from an EMBL/GenBank/DDBJ whole genome shotgun (WGS) entry which is preliminary data.</text>
</comment>
<feature type="compositionally biased region" description="Low complexity" evidence="3">
    <location>
        <begin position="609"/>
        <end position="619"/>
    </location>
</feature>
<dbReference type="InterPro" id="IPR000608">
    <property type="entry name" value="UBC"/>
</dbReference>
<dbReference type="Proteomes" id="UP000823388">
    <property type="component" value="Chromosome 3K"/>
</dbReference>
<feature type="compositionally biased region" description="Basic residues" evidence="3">
    <location>
        <begin position="291"/>
        <end position="304"/>
    </location>
</feature>
<dbReference type="GO" id="GO:0061631">
    <property type="term" value="F:ubiquitin conjugating enzyme activity"/>
    <property type="evidence" value="ECO:0007669"/>
    <property type="project" value="TreeGrafter"/>
</dbReference>
<dbReference type="PANTHER" id="PTHR46116:SF32">
    <property type="entry name" value="OS05G0153132 PROTEIN"/>
    <property type="match status" value="1"/>
</dbReference>
<proteinExistence type="predicted"/>
<feature type="region of interest" description="Disordered" evidence="3">
    <location>
        <begin position="275"/>
        <end position="320"/>
    </location>
</feature>
<accession>A0A8T0V4F1</accession>
<dbReference type="InterPro" id="IPR057734">
    <property type="entry name" value="UBE2O-like_SH3-C"/>
</dbReference>
<dbReference type="Pfam" id="PF00179">
    <property type="entry name" value="UQ_con"/>
    <property type="match status" value="1"/>
</dbReference>
<dbReference type="SUPFAM" id="SSF54495">
    <property type="entry name" value="UBC-like"/>
    <property type="match status" value="1"/>
</dbReference>
<dbReference type="Pfam" id="PF23046">
    <property type="entry name" value="tSH3-B_UBE2O"/>
    <property type="match status" value="1"/>
</dbReference>
<dbReference type="PROSITE" id="PS50127">
    <property type="entry name" value="UBC_2"/>
    <property type="match status" value="1"/>
</dbReference>
<dbReference type="EMBL" id="CM029041">
    <property type="protein sequence ID" value="KAG2630110.1"/>
    <property type="molecule type" value="Genomic_DNA"/>
</dbReference>
<feature type="compositionally biased region" description="Basic and acidic residues" evidence="3">
    <location>
        <begin position="305"/>
        <end position="318"/>
    </location>
</feature>
<feature type="region of interest" description="Disordered" evidence="3">
    <location>
        <begin position="506"/>
        <end position="546"/>
    </location>
</feature>
<dbReference type="Gene3D" id="3.10.110.10">
    <property type="entry name" value="Ubiquitin Conjugating Enzyme"/>
    <property type="match status" value="1"/>
</dbReference>
<keyword evidence="1" id="KW-0808">Transferase</keyword>
<evidence type="ECO:0000313" key="6">
    <source>
        <dbReference type="Proteomes" id="UP000823388"/>
    </source>
</evidence>
<dbReference type="Pfam" id="PF23043">
    <property type="entry name" value="SH3-B_UBE2O"/>
    <property type="match status" value="1"/>
</dbReference>
<dbReference type="InterPro" id="IPR016135">
    <property type="entry name" value="UBQ-conjugating_enzyme/RWD"/>
</dbReference>
<sequence length="911" mass="98335">MKDASGRSIRPFDLVAFKSTGGGAHGDRGGVLNERPGEGNTLAVLCVDGGKVDGVKPSEITVVDRSYLYPGIVVASASDTGGQLGVVTGVDRALDLVRLDGENNAAAPVAGGVSPGELRRVRVLNLGDYVVSGPWLGRVVEVSLDVDVAFDDGAVCRVADACRKLSSLRGGDGLSRLRNSAFYPGQLVVGHRSVFRASPWLKGYWKPSRERGTVAKVEMAGVLVYWIASSSTTTDIEASALPAYQRNPQSLTFFCSPPSCYWTIGDRCFFRTPGGHRAPPADDKEQLTKSNRSRPGRMAMKRVRRGVDRSHAHTEFERPMSVASTRTTADVLWQDGTRQRGVASESLLPFVTRNVHDFLPGQHVVRARGGDGSAAAGVVRGLSCRDRTVSVLWLKQAAAMPNSGDEILSAYDLAIDGNFNVFYGNVVVRLPHGDSSRGSSMHEAVVPPAQSNDDLSWVGHVSDLCEDGHVLVKWGNDKTTKVLPHEIAVIKLRMVSEMLREMGDWVHDDGGIDDADNAQEETTASQAPGAAAHEQNQGADDDDTDTEDGMLVAAWATGPLLLLQRVREVIQIASQVLARCKKYIVSEPAQRSAPFSDGNGDEVGGGGAAAASTSENAGGDSDGSARQGVVDDSFRFQQFEVMLQSPPDHHYLDNTKQGIGGGKKWIKRVHKEWNILENSLPAYTVYVRAYEDRMDLLRVVMVGASGTPYHDGLFFFDLQLPPTFPAAPPSVNYRSFGLRVNPNLYPSGTVCLSLLSTFGGQGAELWSPEASSVLQIVVSIQGLVLNAQPYYNEAGYEAQVGTPEGRRNELPYSENTYLLNLQTMIHLLRRPPAGFEDFVRNHFLHRGRHVLLACKAYLEGRVVGTLGGEARAADQGRSSAGFRLALASVVPRLVEAFAAIGAHGCDEFDRL</sequence>
<dbReference type="Pfam" id="PF23044">
    <property type="entry name" value="SH3-C_UBE2O"/>
    <property type="match status" value="1"/>
</dbReference>
<reference evidence="5" key="1">
    <citation type="submission" date="2020-05" db="EMBL/GenBank/DDBJ databases">
        <title>WGS assembly of Panicum virgatum.</title>
        <authorList>
            <person name="Lovell J.T."/>
            <person name="Jenkins J."/>
            <person name="Shu S."/>
            <person name="Juenger T.E."/>
            <person name="Schmutz J."/>
        </authorList>
    </citation>
    <scope>NUCLEOTIDE SEQUENCE</scope>
    <source>
        <strain evidence="5">AP13</strain>
    </source>
</reference>
<dbReference type="SMART" id="SM00212">
    <property type="entry name" value="UBCc"/>
    <property type="match status" value="1"/>
</dbReference>
<dbReference type="CDD" id="cd23837">
    <property type="entry name" value="UBCc_UBE2O"/>
    <property type="match status" value="1"/>
</dbReference>